<comment type="caution">
    <text evidence="3">The sequence shown here is derived from an EMBL/GenBank/DDBJ whole genome shotgun (WGS) entry which is preliminary data.</text>
</comment>
<evidence type="ECO:0000313" key="4">
    <source>
        <dbReference type="Proteomes" id="UP000886885"/>
    </source>
</evidence>
<protein>
    <recommendedName>
        <fullName evidence="5">Protein BCCIP homolog</fullName>
    </recommendedName>
</protein>
<dbReference type="EMBL" id="JAAWWB010000002">
    <property type="protein sequence ID" value="KAG6790807.1"/>
    <property type="molecule type" value="Genomic_DNA"/>
</dbReference>
<evidence type="ECO:0000256" key="1">
    <source>
        <dbReference type="ARBA" id="ARBA00006781"/>
    </source>
</evidence>
<dbReference type="Pfam" id="PF13862">
    <property type="entry name" value="BCCIP"/>
    <property type="match status" value="2"/>
</dbReference>
<feature type="region of interest" description="Disordered" evidence="2">
    <location>
        <begin position="39"/>
        <end position="76"/>
    </location>
</feature>
<comment type="similarity">
    <text evidence="1">Belongs to the BCP1 family.</text>
</comment>
<dbReference type="PANTHER" id="PTHR13261">
    <property type="entry name" value="BRCA2 AND CDKN1A INTERACTING PROTEIN"/>
    <property type="match status" value="1"/>
</dbReference>
<dbReference type="OrthoDB" id="27543at2759"/>
<dbReference type="Proteomes" id="UP000886885">
    <property type="component" value="Chromosome 1D"/>
</dbReference>
<evidence type="ECO:0000313" key="3">
    <source>
        <dbReference type="EMBL" id="KAG6790807.1"/>
    </source>
</evidence>
<keyword evidence="4" id="KW-1185">Reference proteome</keyword>
<gene>
    <name evidence="3" type="ORF">POTOM_006975</name>
</gene>
<dbReference type="InterPro" id="IPR025602">
    <property type="entry name" value="BCP1_family"/>
</dbReference>
<accession>A0A8X8DFI9</accession>
<organism evidence="3 4">
    <name type="scientific">Populus tomentosa</name>
    <name type="common">Chinese white poplar</name>
    <dbReference type="NCBI Taxonomy" id="118781"/>
    <lineage>
        <taxon>Eukaryota</taxon>
        <taxon>Viridiplantae</taxon>
        <taxon>Streptophyta</taxon>
        <taxon>Embryophyta</taxon>
        <taxon>Tracheophyta</taxon>
        <taxon>Spermatophyta</taxon>
        <taxon>Magnoliopsida</taxon>
        <taxon>eudicotyledons</taxon>
        <taxon>Gunneridae</taxon>
        <taxon>Pentapetalae</taxon>
        <taxon>rosids</taxon>
        <taxon>fabids</taxon>
        <taxon>Malpighiales</taxon>
        <taxon>Salicaceae</taxon>
        <taxon>Saliceae</taxon>
        <taxon>Populus</taxon>
    </lineage>
</organism>
<evidence type="ECO:0000256" key="2">
    <source>
        <dbReference type="SAM" id="MobiDB-lite"/>
    </source>
</evidence>
<sequence>MPRKPTRRRRSFIARPLTFAPFSRSLAHLHSTFMPKHQMLGSKVPGSPSHNEGGAVVKKTSKEKIEQSESSEEEEFGGEVQADFAFFDPKPDDFHGVKILLQSYLDNTEWDLSGFVDLILEQTTVGTVVKIEDDEDNGLFSVVSALNLGRYKIPKPESYYGQCLATTSDHLNLKPSMHRCVENYPLTDFVNVAHSGDHRCIADLKEYLLKLCLEKSIKGDLRVLLGEQAHNVGLLVSRRVVNLPPQLLPPLYDALFDEISWATEDEPTEELRNSFRFNSYVLVSKMYKHKNADKKNRLSSDSEEAIIYVNPEDEIFHKLSLWSFNFPFHAEQVTAREVSQVPSFDFFPDGSNFAVTWFARQVYGNC</sequence>
<proteinExistence type="inferred from homology"/>
<dbReference type="AlphaFoldDB" id="A0A8X8DFI9"/>
<evidence type="ECO:0008006" key="5">
    <source>
        <dbReference type="Google" id="ProtNLM"/>
    </source>
</evidence>
<dbReference type="PANTHER" id="PTHR13261:SF0">
    <property type="entry name" value="BRCA2 AND CDKN1A-INTERACTING PROTEIN"/>
    <property type="match status" value="1"/>
</dbReference>
<reference evidence="3" key="1">
    <citation type="journal article" date="2020" name="bioRxiv">
        <title>Hybrid origin of Populus tomentosa Carr. identified through genome sequencing and phylogenomic analysis.</title>
        <authorList>
            <person name="An X."/>
            <person name="Gao K."/>
            <person name="Chen Z."/>
            <person name="Li J."/>
            <person name="Yang X."/>
            <person name="Yang X."/>
            <person name="Zhou J."/>
            <person name="Guo T."/>
            <person name="Zhao T."/>
            <person name="Huang S."/>
            <person name="Miao D."/>
            <person name="Khan W.U."/>
            <person name="Rao P."/>
            <person name="Ye M."/>
            <person name="Lei B."/>
            <person name="Liao W."/>
            <person name="Wang J."/>
            <person name="Ji L."/>
            <person name="Li Y."/>
            <person name="Guo B."/>
            <person name="Mustafa N.S."/>
            <person name="Li S."/>
            <person name="Yun Q."/>
            <person name="Keller S.R."/>
            <person name="Mao J."/>
            <person name="Zhang R."/>
            <person name="Strauss S.H."/>
        </authorList>
    </citation>
    <scope>NUCLEOTIDE SEQUENCE</scope>
    <source>
        <strain evidence="3">GM15</strain>
        <tissue evidence="3">Leaf</tissue>
    </source>
</reference>
<dbReference type="GO" id="GO:0005634">
    <property type="term" value="C:nucleus"/>
    <property type="evidence" value="ECO:0007669"/>
    <property type="project" value="TreeGrafter"/>
</dbReference>
<name>A0A8X8DFI9_POPTO</name>